<evidence type="ECO:0000256" key="5">
    <source>
        <dbReference type="ARBA" id="ARBA00022989"/>
    </source>
</evidence>
<keyword evidence="6 8" id="KW-0472">Membrane</keyword>
<feature type="transmembrane region" description="Helical" evidence="8">
    <location>
        <begin position="320"/>
        <end position="338"/>
    </location>
</feature>
<feature type="transmembrane region" description="Helical" evidence="8">
    <location>
        <begin position="273"/>
        <end position="289"/>
    </location>
</feature>
<keyword evidence="4 8" id="KW-0812">Transmembrane</keyword>
<dbReference type="AlphaFoldDB" id="A0A2U9PW16"/>
<feature type="transmembrane region" description="Helical" evidence="8">
    <location>
        <begin position="73"/>
        <end position="95"/>
    </location>
</feature>
<feature type="transmembrane region" description="Helical" evidence="8">
    <location>
        <begin position="244"/>
        <end position="266"/>
    </location>
</feature>
<accession>A0A2U9PW16</accession>
<evidence type="ECO:0000256" key="4">
    <source>
        <dbReference type="ARBA" id="ARBA00022692"/>
    </source>
</evidence>
<reference evidence="10" key="2">
    <citation type="submission" date="2018-03" db="EMBL/GenBank/DDBJ databases">
        <authorList>
            <person name="Derbyshire K."/>
            <person name="Gray T.A."/>
            <person name="Champion M."/>
        </authorList>
    </citation>
    <scope>NUCLEOTIDE SEQUENCE [LARGE SCALE GENOMIC DNA]</scope>
    <source>
        <strain evidence="10">MKD8</strain>
    </source>
</reference>
<comment type="similarity">
    <text evidence="7">Belongs to the glycosyltransferase 87 family.</text>
</comment>
<name>A0A2U9PW16_MYCSE</name>
<dbReference type="GO" id="GO:0005886">
    <property type="term" value="C:plasma membrane"/>
    <property type="evidence" value="ECO:0007669"/>
    <property type="project" value="UniProtKB-SubCell"/>
</dbReference>
<comment type="subcellular location">
    <subcellularLocation>
        <location evidence="1">Cell membrane</location>
        <topology evidence="1">Multi-pass membrane protein</topology>
    </subcellularLocation>
</comment>
<reference evidence="9 10" key="1">
    <citation type="journal article" date="2013" name="Genome Announc.">
        <title>Draft genome sequence of MKD8, a conjugal recipient Mycobacterium smegmatis strain.</title>
        <authorList>
            <person name="Gray T.A."/>
            <person name="Palumbo M.J."/>
            <person name="Derbyshire K.M."/>
        </authorList>
    </citation>
    <scope>NUCLEOTIDE SEQUENCE [LARGE SCALE GENOMIC DNA]</scope>
    <source>
        <strain evidence="9 10">MKD8</strain>
    </source>
</reference>
<proteinExistence type="inferred from homology"/>
<dbReference type="Proteomes" id="UP000011200">
    <property type="component" value="Chromosome"/>
</dbReference>
<keyword evidence="2" id="KW-1003">Cell membrane</keyword>
<evidence type="ECO:0000313" key="10">
    <source>
        <dbReference type="Proteomes" id="UP000011200"/>
    </source>
</evidence>
<feature type="transmembrane region" description="Helical" evidence="8">
    <location>
        <begin position="133"/>
        <end position="151"/>
    </location>
</feature>
<gene>
    <name evidence="9" type="ORF">D806_050410</name>
</gene>
<sequence>MLLVVSILARLAWTYLVPNGANFVDLHVYVGGADALDGPGALYDYVYADQTPDFPLPFTYPPFAAIVFYPLHLLPFGVVAFIWQIGIIAALYGVVRVSQRLMGLQSQRRVAMLWTALGIWTEPLRSTFDYGQVNVVLVLAVLCAVSTTRWWLSGLLVGLAAGIKLTPAVAGLYFLGARRWAAVACSAAVFFATVGVSWLVVGAQARRYFTELLGDADRIGPIGTSFNQSWRGGISRILGHDAGFGPLVLIGIGITAVLALLAWRAIGGAQDRLGGILVVSLFGLVLSPISWTHHWVWLIPLMMWLLHGPLSALRGARILGWGWLALTLLGVPWLLSFAQPTIWEIGRPWYLAWAGLVYIVATLATLGWIAFSRKGSG</sequence>
<dbReference type="NCBIfam" id="NF009915">
    <property type="entry name" value="PRK13375.1"/>
    <property type="match status" value="1"/>
</dbReference>
<dbReference type="RefSeq" id="WP_003896548.1">
    <property type="nucleotide sequence ID" value="NZ_CP027541.1"/>
</dbReference>
<feature type="transmembrane region" description="Helical" evidence="8">
    <location>
        <begin position="157"/>
        <end position="175"/>
    </location>
</feature>
<evidence type="ECO:0000256" key="2">
    <source>
        <dbReference type="ARBA" id="ARBA00022475"/>
    </source>
</evidence>
<keyword evidence="5 8" id="KW-1133">Transmembrane helix</keyword>
<dbReference type="Pfam" id="PF09594">
    <property type="entry name" value="GT87"/>
    <property type="match status" value="1"/>
</dbReference>
<evidence type="ECO:0000256" key="7">
    <source>
        <dbReference type="ARBA" id="ARBA00024033"/>
    </source>
</evidence>
<dbReference type="InterPro" id="IPR018584">
    <property type="entry name" value="GT87"/>
</dbReference>
<evidence type="ECO:0000256" key="8">
    <source>
        <dbReference type="SAM" id="Phobius"/>
    </source>
</evidence>
<keyword evidence="3" id="KW-0808">Transferase</keyword>
<evidence type="ECO:0000313" key="9">
    <source>
        <dbReference type="EMBL" id="AWT55991.1"/>
    </source>
</evidence>
<dbReference type="GO" id="GO:0016758">
    <property type="term" value="F:hexosyltransferase activity"/>
    <property type="evidence" value="ECO:0007669"/>
    <property type="project" value="InterPro"/>
</dbReference>
<evidence type="ECO:0000256" key="3">
    <source>
        <dbReference type="ARBA" id="ARBA00022679"/>
    </source>
</evidence>
<protein>
    <recommendedName>
        <fullName evidence="11">Polyprenol-phosphate-mannose-dependent alpha-(1-2)-phosphatidylinositol pentamannoside mannosyltransferase</fullName>
    </recommendedName>
</protein>
<dbReference type="EMBL" id="CP027541">
    <property type="protein sequence ID" value="AWT55991.1"/>
    <property type="molecule type" value="Genomic_DNA"/>
</dbReference>
<evidence type="ECO:0000256" key="1">
    <source>
        <dbReference type="ARBA" id="ARBA00004651"/>
    </source>
</evidence>
<feature type="transmembrane region" description="Helical" evidence="8">
    <location>
        <begin position="180"/>
        <end position="201"/>
    </location>
</feature>
<evidence type="ECO:0008006" key="11">
    <source>
        <dbReference type="Google" id="ProtNLM"/>
    </source>
</evidence>
<organism evidence="9 10">
    <name type="scientific">Mycolicibacterium smegmatis (strain MKD8)</name>
    <name type="common">Mycobacterium smegmatis</name>
    <dbReference type="NCBI Taxonomy" id="1214915"/>
    <lineage>
        <taxon>Bacteria</taxon>
        <taxon>Bacillati</taxon>
        <taxon>Actinomycetota</taxon>
        <taxon>Actinomycetes</taxon>
        <taxon>Mycobacteriales</taxon>
        <taxon>Mycobacteriaceae</taxon>
        <taxon>Mycolicibacterium</taxon>
    </lineage>
</organism>
<evidence type="ECO:0000256" key="6">
    <source>
        <dbReference type="ARBA" id="ARBA00023136"/>
    </source>
</evidence>
<feature type="transmembrane region" description="Helical" evidence="8">
    <location>
        <begin position="350"/>
        <end position="371"/>
    </location>
</feature>